<keyword evidence="7" id="KW-0479">Metal-binding</keyword>
<keyword evidence="16" id="KW-1185">Reference proteome</keyword>
<reference evidence="15" key="2">
    <citation type="submission" date="2020-09" db="EMBL/GenBank/DDBJ databases">
        <authorList>
            <person name="Sun Q."/>
            <person name="Zhou Y."/>
        </authorList>
    </citation>
    <scope>NUCLEOTIDE SEQUENCE</scope>
    <source>
        <strain evidence="15">CGMCC 1.15360</strain>
    </source>
</reference>
<keyword evidence="6 13" id="KW-0812">Transmembrane</keyword>
<dbReference type="PANTHER" id="PTHR30529:SF1">
    <property type="entry name" value="CYTOCHROME B561 HOMOLOG 2"/>
    <property type="match status" value="1"/>
</dbReference>
<keyword evidence="10" id="KW-0408">Iron</keyword>
<evidence type="ECO:0000256" key="2">
    <source>
        <dbReference type="ARBA" id="ARBA00004651"/>
    </source>
</evidence>
<feature type="transmembrane region" description="Helical" evidence="13">
    <location>
        <begin position="52"/>
        <end position="72"/>
    </location>
</feature>
<keyword evidence="4" id="KW-1003">Cell membrane</keyword>
<protein>
    <submittedName>
        <fullName evidence="15">Cytochrome b</fullName>
    </submittedName>
</protein>
<name>A0A916YZH8_9SPHN</name>
<feature type="transmembrane region" description="Helical" evidence="13">
    <location>
        <begin position="149"/>
        <end position="170"/>
    </location>
</feature>
<dbReference type="Gene3D" id="1.20.950.20">
    <property type="entry name" value="Transmembrane di-heme cytochromes, Chain C"/>
    <property type="match status" value="1"/>
</dbReference>
<dbReference type="GO" id="GO:0022904">
    <property type="term" value="P:respiratory electron transport chain"/>
    <property type="evidence" value="ECO:0007669"/>
    <property type="project" value="InterPro"/>
</dbReference>
<evidence type="ECO:0000256" key="10">
    <source>
        <dbReference type="ARBA" id="ARBA00023004"/>
    </source>
</evidence>
<feature type="transmembrane region" description="Helical" evidence="13">
    <location>
        <begin position="93"/>
        <end position="112"/>
    </location>
</feature>
<evidence type="ECO:0000313" key="15">
    <source>
        <dbReference type="EMBL" id="GGD68987.1"/>
    </source>
</evidence>
<dbReference type="Proteomes" id="UP000612349">
    <property type="component" value="Unassembled WGS sequence"/>
</dbReference>
<sequence>MASIANGHVVDVVKYNSVARMLHWIIAILIIGNIAGGLLHDPLEDIVSLMPTHKAIGITVLVLSIVRVIWRFSTSHPPLPASVTAFQRVASKIVQFVLYLLMFIMPLSGWVMTSAGTYPLTWFGLFSIPKFDVTKSDPIYGISHEAHELLGWVMLALVIGHVAAALYHHFVMKDAVLKQMA</sequence>
<evidence type="ECO:0000256" key="6">
    <source>
        <dbReference type="ARBA" id="ARBA00022692"/>
    </source>
</evidence>
<feature type="transmembrane region" description="Helical" evidence="13">
    <location>
        <begin position="21"/>
        <end position="40"/>
    </location>
</feature>
<feature type="domain" description="Cytochrome b561 bacterial/Ni-hydrogenase" evidence="14">
    <location>
        <begin position="15"/>
        <end position="180"/>
    </location>
</feature>
<keyword evidence="11 13" id="KW-0472">Membrane</keyword>
<accession>A0A916YZH8</accession>
<comment type="subcellular location">
    <subcellularLocation>
        <location evidence="2">Cell membrane</location>
        <topology evidence="2">Multi-pass membrane protein</topology>
    </subcellularLocation>
</comment>
<keyword evidence="5" id="KW-0349">Heme</keyword>
<proteinExistence type="inferred from homology"/>
<evidence type="ECO:0000259" key="14">
    <source>
        <dbReference type="Pfam" id="PF01292"/>
    </source>
</evidence>
<comment type="cofactor">
    <cofactor evidence="1">
        <name>heme b</name>
        <dbReference type="ChEBI" id="CHEBI:60344"/>
    </cofactor>
</comment>
<evidence type="ECO:0000256" key="5">
    <source>
        <dbReference type="ARBA" id="ARBA00022617"/>
    </source>
</evidence>
<reference evidence="15" key="1">
    <citation type="journal article" date="2014" name="Int. J. Syst. Evol. Microbiol.">
        <title>Complete genome sequence of Corynebacterium casei LMG S-19264T (=DSM 44701T), isolated from a smear-ripened cheese.</title>
        <authorList>
            <consortium name="US DOE Joint Genome Institute (JGI-PGF)"/>
            <person name="Walter F."/>
            <person name="Albersmeier A."/>
            <person name="Kalinowski J."/>
            <person name="Ruckert C."/>
        </authorList>
    </citation>
    <scope>NUCLEOTIDE SEQUENCE</scope>
    <source>
        <strain evidence="15">CGMCC 1.15360</strain>
    </source>
</reference>
<dbReference type="GO" id="GO:0009055">
    <property type="term" value="F:electron transfer activity"/>
    <property type="evidence" value="ECO:0007669"/>
    <property type="project" value="InterPro"/>
</dbReference>
<dbReference type="InterPro" id="IPR052168">
    <property type="entry name" value="Cytochrome_b561_oxidase"/>
</dbReference>
<evidence type="ECO:0000256" key="11">
    <source>
        <dbReference type="ARBA" id="ARBA00023136"/>
    </source>
</evidence>
<dbReference type="GO" id="GO:0005886">
    <property type="term" value="C:plasma membrane"/>
    <property type="evidence" value="ECO:0007669"/>
    <property type="project" value="UniProtKB-SubCell"/>
</dbReference>
<dbReference type="SUPFAM" id="SSF81342">
    <property type="entry name" value="Transmembrane di-heme cytochromes"/>
    <property type="match status" value="1"/>
</dbReference>
<evidence type="ECO:0000256" key="8">
    <source>
        <dbReference type="ARBA" id="ARBA00022982"/>
    </source>
</evidence>
<comment type="caution">
    <text evidence="15">The sequence shown here is derived from an EMBL/GenBank/DDBJ whole genome shotgun (WGS) entry which is preliminary data.</text>
</comment>
<dbReference type="EMBL" id="BMIP01000003">
    <property type="protein sequence ID" value="GGD68987.1"/>
    <property type="molecule type" value="Genomic_DNA"/>
</dbReference>
<keyword evidence="9 13" id="KW-1133">Transmembrane helix</keyword>
<gene>
    <name evidence="15" type="ORF">GCM10010990_18190</name>
</gene>
<evidence type="ECO:0000256" key="13">
    <source>
        <dbReference type="SAM" id="Phobius"/>
    </source>
</evidence>
<evidence type="ECO:0000256" key="9">
    <source>
        <dbReference type="ARBA" id="ARBA00022989"/>
    </source>
</evidence>
<evidence type="ECO:0000256" key="12">
    <source>
        <dbReference type="ARBA" id="ARBA00037975"/>
    </source>
</evidence>
<dbReference type="GO" id="GO:0020037">
    <property type="term" value="F:heme binding"/>
    <property type="evidence" value="ECO:0007669"/>
    <property type="project" value="TreeGrafter"/>
</dbReference>
<evidence type="ECO:0000256" key="3">
    <source>
        <dbReference type="ARBA" id="ARBA00022448"/>
    </source>
</evidence>
<comment type="similarity">
    <text evidence="12">Belongs to the cytochrome b561 family.</text>
</comment>
<dbReference type="GO" id="GO:0046872">
    <property type="term" value="F:metal ion binding"/>
    <property type="evidence" value="ECO:0007669"/>
    <property type="project" value="UniProtKB-KW"/>
</dbReference>
<dbReference type="AlphaFoldDB" id="A0A916YZH8"/>
<evidence type="ECO:0000313" key="16">
    <source>
        <dbReference type="Proteomes" id="UP000612349"/>
    </source>
</evidence>
<evidence type="ECO:0000256" key="1">
    <source>
        <dbReference type="ARBA" id="ARBA00001970"/>
    </source>
</evidence>
<dbReference type="RefSeq" id="WP_229665395.1">
    <property type="nucleotide sequence ID" value="NZ_BMIP01000003.1"/>
</dbReference>
<dbReference type="Pfam" id="PF01292">
    <property type="entry name" value="Ni_hydr_CYTB"/>
    <property type="match status" value="1"/>
</dbReference>
<evidence type="ECO:0000256" key="7">
    <source>
        <dbReference type="ARBA" id="ARBA00022723"/>
    </source>
</evidence>
<keyword evidence="3" id="KW-0813">Transport</keyword>
<dbReference type="InterPro" id="IPR011577">
    <property type="entry name" value="Cyt_b561_bac/Ni-Hgenase"/>
</dbReference>
<evidence type="ECO:0000256" key="4">
    <source>
        <dbReference type="ARBA" id="ARBA00022475"/>
    </source>
</evidence>
<dbReference type="InterPro" id="IPR016174">
    <property type="entry name" value="Di-haem_cyt_TM"/>
</dbReference>
<keyword evidence="8" id="KW-0249">Electron transport</keyword>
<dbReference type="PANTHER" id="PTHR30529">
    <property type="entry name" value="CYTOCHROME B561"/>
    <property type="match status" value="1"/>
</dbReference>
<organism evidence="15 16">
    <name type="scientific">Croceicoccus mobilis</name>
    <dbReference type="NCBI Taxonomy" id="1703339"/>
    <lineage>
        <taxon>Bacteria</taxon>
        <taxon>Pseudomonadati</taxon>
        <taxon>Pseudomonadota</taxon>
        <taxon>Alphaproteobacteria</taxon>
        <taxon>Sphingomonadales</taxon>
        <taxon>Erythrobacteraceae</taxon>
        <taxon>Croceicoccus</taxon>
    </lineage>
</organism>